<dbReference type="InterPro" id="IPR020846">
    <property type="entry name" value="MFS_dom"/>
</dbReference>
<feature type="transmembrane region" description="Helical" evidence="6">
    <location>
        <begin position="113"/>
        <end position="135"/>
    </location>
</feature>
<dbReference type="RefSeq" id="WP_113270173.1">
    <property type="nucleotide sequence ID" value="NZ_QNTU01000008.1"/>
</dbReference>
<dbReference type="GO" id="GO:0005886">
    <property type="term" value="C:plasma membrane"/>
    <property type="evidence" value="ECO:0007669"/>
    <property type="project" value="UniProtKB-SubCell"/>
</dbReference>
<evidence type="ECO:0000313" key="9">
    <source>
        <dbReference type="Proteomes" id="UP000252204"/>
    </source>
</evidence>
<feature type="transmembrane region" description="Helical" evidence="6">
    <location>
        <begin position="21"/>
        <end position="42"/>
    </location>
</feature>
<dbReference type="InterPro" id="IPR050189">
    <property type="entry name" value="MFS_Efflux_Transporters"/>
</dbReference>
<evidence type="ECO:0000256" key="2">
    <source>
        <dbReference type="ARBA" id="ARBA00022475"/>
    </source>
</evidence>
<comment type="caution">
    <text evidence="8">The sequence shown here is derived from an EMBL/GenBank/DDBJ whole genome shotgun (WGS) entry which is preliminary data.</text>
</comment>
<evidence type="ECO:0000313" key="8">
    <source>
        <dbReference type="EMBL" id="RBI66694.1"/>
    </source>
</evidence>
<name>A0A365TLZ4_9GAMM</name>
<dbReference type="GO" id="GO:0022857">
    <property type="term" value="F:transmembrane transporter activity"/>
    <property type="evidence" value="ECO:0007669"/>
    <property type="project" value="InterPro"/>
</dbReference>
<sequence length="403" mass="41620">MQDSTASSSQGLAHNPRLAEFVLALGGFGIGTSEFVIMGLMNRVAGDLAVTVPQVGYAISSYALGVVVGAPLISALAARAPRRLLLIVLMLVFAVGNIASAMAPGFWSFVGLRFLAGLPHGAYFGIAALVAAGAVPVDQRARAISRVMMGLTVAILIGAPLGTWTGNLFGWQIAFVGVGGIALLTALLIRFYVPIQPVDTLASPVRELSALLKQRVLVTLALACIGCGGMFAIFSYVMPTLTLQAGMSEALGPLVLVIFGLGSIAGNLIGGRMADKNLMRAIPIILLWCGVIQGLFYFAANNVWTGLLFVGLVGTSIALAPSLQTRLMDVAEDAQTMAASLNHAAFNGANALGAWLAGLAISAGFSWSSTGLVGAGLALCGLVIFAAGRWLEKRTYSAVAQRA</sequence>
<feature type="transmembrane region" description="Helical" evidence="6">
    <location>
        <begin position="371"/>
        <end position="391"/>
    </location>
</feature>
<dbReference type="PROSITE" id="PS50850">
    <property type="entry name" value="MFS"/>
    <property type="match status" value="1"/>
</dbReference>
<accession>A0A365TLZ4</accession>
<keyword evidence="9" id="KW-1185">Reference proteome</keyword>
<comment type="subcellular location">
    <subcellularLocation>
        <location evidence="1">Cell membrane</location>
        <topology evidence="1">Multi-pass membrane protein</topology>
    </subcellularLocation>
</comment>
<keyword evidence="3 6" id="KW-0812">Transmembrane</keyword>
<evidence type="ECO:0000256" key="1">
    <source>
        <dbReference type="ARBA" id="ARBA00004651"/>
    </source>
</evidence>
<keyword evidence="4 6" id="KW-1133">Transmembrane helix</keyword>
<evidence type="ECO:0000256" key="3">
    <source>
        <dbReference type="ARBA" id="ARBA00022692"/>
    </source>
</evidence>
<dbReference type="PANTHER" id="PTHR43124">
    <property type="entry name" value="PURINE EFFLUX PUMP PBUE"/>
    <property type="match status" value="1"/>
</dbReference>
<feature type="transmembrane region" description="Helical" evidence="6">
    <location>
        <begin position="281"/>
        <end position="300"/>
    </location>
</feature>
<feature type="transmembrane region" description="Helical" evidence="6">
    <location>
        <begin position="171"/>
        <end position="195"/>
    </location>
</feature>
<evidence type="ECO:0000256" key="6">
    <source>
        <dbReference type="SAM" id="Phobius"/>
    </source>
</evidence>
<dbReference type="CDD" id="cd17324">
    <property type="entry name" value="MFS_NepI_like"/>
    <property type="match status" value="1"/>
</dbReference>
<keyword evidence="2" id="KW-1003">Cell membrane</keyword>
<dbReference type="SUPFAM" id="SSF103473">
    <property type="entry name" value="MFS general substrate transporter"/>
    <property type="match status" value="1"/>
</dbReference>
<proteinExistence type="predicted"/>
<dbReference type="PANTHER" id="PTHR43124:SF3">
    <property type="entry name" value="CHLORAMPHENICOL EFFLUX PUMP RV0191"/>
    <property type="match status" value="1"/>
</dbReference>
<evidence type="ECO:0000259" key="7">
    <source>
        <dbReference type="PROSITE" id="PS50850"/>
    </source>
</evidence>
<feature type="transmembrane region" description="Helical" evidence="6">
    <location>
        <begin position="147"/>
        <end position="165"/>
    </location>
</feature>
<protein>
    <submittedName>
        <fullName evidence="8">MFS transporter</fullName>
    </submittedName>
</protein>
<dbReference type="AlphaFoldDB" id="A0A365TLZ4"/>
<feature type="transmembrane region" description="Helical" evidence="6">
    <location>
        <begin position="84"/>
        <end position="107"/>
    </location>
</feature>
<evidence type="ECO:0000256" key="5">
    <source>
        <dbReference type="ARBA" id="ARBA00023136"/>
    </source>
</evidence>
<feature type="transmembrane region" description="Helical" evidence="6">
    <location>
        <begin position="250"/>
        <end position="269"/>
    </location>
</feature>
<feature type="transmembrane region" description="Helical" evidence="6">
    <location>
        <begin position="54"/>
        <end position="77"/>
    </location>
</feature>
<feature type="transmembrane region" description="Helical" evidence="6">
    <location>
        <begin position="216"/>
        <end position="238"/>
    </location>
</feature>
<dbReference type="OrthoDB" id="9788453at2"/>
<dbReference type="Gene3D" id="1.20.1250.20">
    <property type="entry name" value="MFS general substrate transporter like domains"/>
    <property type="match status" value="1"/>
</dbReference>
<evidence type="ECO:0000256" key="4">
    <source>
        <dbReference type="ARBA" id="ARBA00022989"/>
    </source>
</evidence>
<dbReference type="Proteomes" id="UP000252204">
    <property type="component" value="Unassembled WGS sequence"/>
</dbReference>
<reference evidence="9" key="1">
    <citation type="submission" date="2018-06" db="EMBL/GenBank/DDBJ databases">
        <title>Whole genome sequencing of four bacterial strains from South Shetland trench revealing bio-synthetic gene clusters.</title>
        <authorList>
            <person name="Abdel-Mageed W.M."/>
            <person name="Lehri B."/>
            <person name="Jarmusch S."/>
            <person name="Miranda K."/>
            <person name="Goodfellow M."/>
            <person name="Jaspars M."/>
            <person name="Karlyshev A.V."/>
        </authorList>
    </citation>
    <scope>NUCLEOTIDE SEQUENCE [LARGE SCALE GENOMIC DNA]</scope>
    <source>
        <strain evidence="9">SST4</strain>
    </source>
</reference>
<gene>
    <name evidence="8" type="ORF">DQ400_13010</name>
</gene>
<feature type="transmembrane region" description="Helical" evidence="6">
    <location>
        <begin position="344"/>
        <end position="365"/>
    </location>
</feature>
<dbReference type="Pfam" id="PF07690">
    <property type="entry name" value="MFS_1"/>
    <property type="match status" value="1"/>
</dbReference>
<dbReference type="EMBL" id="QNTU01000008">
    <property type="protein sequence ID" value="RBI66694.1"/>
    <property type="molecule type" value="Genomic_DNA"/>
</dbReference>
<feature type="transmembrane region" description="Helical" evidence="6">
    <location>
        <begin position="306"/>
        <end position="323"/>
    </location>
</feature>
<feature type="domain" description="Major facilitator superfamily (MFS) profile" evidence="7">
    <location>
        <begin position="19"/>
        <end position="393"/>
    </location>
</feature>
<dbReference type="InterPro" id="IPR011701">
    <property type="entry name" value="MFS"/>
</dbReference>
<organism evidence="8 9">
    <name type="scientific">Vreelandella sulfidaeris</name>
    <dbReference type="NCBI Taxonomy" id="115553"/>
    <lineage>
        <taxon>Bacteria</taxon>
        <taxon>Pseudomonadati</taxon>
        <taxon>Pseudomonadota</taxon>
        <taxon>Gammaproteobacteria</taxon>
        <taxon>Oceanospirillales</taxon>
        <taxon>Halomonadaceae</taxon>
        <taxon>Vreelandella</taxon>
    </lineage>
</organism>
<dbReference type="InterPro" id="IPR036259">
    <property type="entry name" value="MFS_trans_sf"/>
</dbReference>
<keyword evidence="5 6" id="KW-0472">Membrane</keyword>